<evidence type="ECO:0000313" key="8">
    <source>
        <dbReference type="EMBL" id="RGD86649.1"/>
    </source>
</evidence>
<dbReference type="InterPro" id="IPR042177">
    <property type="entry name" value="Cell/Rod_1"/>
</dbReference>
<dbReference type="Gene3D" id="2.40.10.350">
    <property type="entry name" value="Rod shape-determining protein MreC, domain 2"/>
    <property type="match status" value="1"/>
</dbReference>
<evidence type="ECO:0000256" key="2">
    <source>
        <dbReference type="ARBA" id="ARBA00013855"/>
    </source>
</evidence>
<keyword evidence="6" id="KW-1133">Transmembrane helix</keyword>
<organism evidence="8 9">
    <name type="scientific">Thomasclavelia ramosa</name>
    <dbReference type="NCBI Taxonomy" id="1547"/>
    <lineage>
        <taxon>Bacteria</taxon>
        <taxon>Bacillati</taxon>
        <taxon>Bacillota</taxon>
        <taxon>Erysipelotrichia</taxon>
        <taxon>Erysipelotrichales</taxon>
        <taxon>Coprobacillaceae</taxon>
        <taxon>Thomasclavelia</taxon>
    </lineage>
</organism>
<comment type="caution">
    <text evidence="8">The sequence shown here is derived from an EMBL/GenBank/DDBJ whole genome shotgun (WGS) entry which is preliminary data.</text>
</comment>
<evidence type="ECO:0000256" key="5">
    <source>
        <dbReference type="PIRNR" id="PIRNR038471"/>
    </source>
</evidence>
<evidence type="ECO:0000259" key="7">
    <source>
        <dbReference type="Pfam" id="PF04085"/>
    </source>
</evidence>
<dbReference type="Proteomes" id="UP000261032">
    <property type="component" value="Unassembled WGS sequence"/>
</dbReference>
<accession>A0A3E3EFT6</accession>
<dbReference type="PIRSF" id="PIRSF038471">
    <property type="entry name" value="MreC"/>
    <property type="match status" value="1"/>
</dbReference>
<keyword evidence="3 5" id="KW-0133">Cell shape</keyword>
<dbReference type="Gene3D" id="2.40.10.340">
    <property type="entry name" value="Rod shape-determining protein MreC, domain 1"/>
    <property type="match status" value="1"/>
</dbReference>
<keyword evidence="6" id="KW-0472">Membrane</keyword>
<dbReference type="PANTHER" id="PTHR34138:SF1">
    <property type="entry name" value="CELL SHAPE-DETERMINING PROTEIN MREC"/>
    <property type="match status" value="1"/>
</dbReference>
<sequence length="281" mass="31202">MNNRKKQRNKRIVLIITVAIVVFSTISLVFSRTQGGLERMVSDSIAAIEYYVVKKPVEFVSNLFSEYNELKDVYKENKILKAKLSSYASVEVNTDVLSKEIDELKKMLNIEYLPTDYNVKTTSFVRESDDWNNEITIDLGSLAGVSKDMVVISSKGMIGKVTSVTEVTARVQLLTAENPTSALPIQVINGDQNVYGLLNRYDIESKCFEITLFSDVEKFEDNAKVITSGLGGKAPKGIYIGTVESSIVSEDGTSKTIRVKPAADFNNLSYVAVVFRSDSNE</sequence>
<dbReference type="EMBL" id="QUSL01000004">
    <property type="protein sequence ID" value="RGD86649.1"/>
    <property type="molecule type" value="Genomic_DNA"/>
</dbReference>
<dbReference type="InterPro" id="IPR055342">
    <property type="entry name" value="MreC_beta-barrel_core"/>
</dbReference>
<evidence type="ECO:0000256" key="4">
    <source>
        <dbReference type="ARBA" id="ARBA00032089"/>
    </source>
</evidence>
<evidence type="ECO:0000256" key="1">
    <source>
        <dbReference type="ARBA" id="ARBA00009369"/>
    </source>
</evidence>
<protein>
    <recommendedName>
        <fullName evidence="2 5">Cell shape-determining protein MreC</fullName>
    </recommendedName>
    <alternativeName>
        <fullName evidence="4 5">Cell shape protein MreC</fullName>
    </alternativeName>
</protein>
<evidence type="ECO:0000313" key="9">
    <source>
        <dbReference type="Proteomes" id="UP000261032"/>
    </source>
</evidence>
<dbReference type="PANTHER" id="PTHR34138">
    <property type="entry name" value="CELL SHAPE-DETERMINING PROTEIN MREC"/>
    <property type="match status" value="1"/>
</dbReference>
<evidence type="ECO:0000256" key="6">
    <source>
        <dbReference type="SAM" id="Phobius"/>
    </source>
</evidence>
<proteinExistence type="inferred from homology"/>
<dbReference type="GO" id="GO:0008360">
    <property type="term" value="P:regulation of cell shape"/>
    <property type="evidence" value="ECO:0007669"/>
    <property type="project" value="UniProtKB-KW"/>
</dbReference>
<reference evidence="8 9" key="1">
    <citation type="submission" date="2018-08" db="EMBL/GenBank/DDBJ databases">
        <title>A genome reference for cultivated species of the human gut microbiota.</title>
        <authorList>
            <person name="Zou Y."/>
            <person name="Xue W."/>
            <person name="Luo G."/>
        </authorList>
    </citation>
    <scope>NUCLEOTIDE SEQUENCE [LARGE SCALE GENOMIC DNA]</scope>
    <source>
        <strain evidence="8 9">OM06-4</strain>
    </source>
</reference>
<name>A0A3E3EFT6_9FIRM</name>
<feature type="domain" description="Rod shape-determining protein MreC beta-barrel core" evidence="7">
    <location>
        <begin position="126"/>
        <end position="274"/>
    </location>
</feature>
<evidence type="ECO:0000256" key="3">
    <source>
        <dbReference type="ARBA" id="ARBA00022960"/>
    </source>
</evidence>
<dbReference type="AlphaFoldDB" id="A0A3E3EFT6"/>
<comment type="function">
    <text evidence="5">Involved in formation and maintenance of cell shape.</text>
</comment>
<dbReference type="InterPro" id="IPR007221">
    <property type="entry name" value="MreC"/>
</dbReference>
<feature type="transmembrane region" description="Helical" evidence="6">
    <location>
        <begin position="12"/>
        <end position="30"/>
    </location>
</feature>
<dbReference type="Pfam" id="PF04085">
    <property type="entry name" value="MreC"/>
    <property type="match status" value="1"/>
</dbReference>
<dbReference type="GO" id="GO:0005886">
    <property type="term" value="C:plasma membrane"/>
    <property type="evidence" value="ECO:0007669"/>
    <property type="project" value="TreeGrafter"/>
</dbReference>
<keyword evidence="6" id="KW-0812">Transmembrane</keyword>
<dbReference type="NCBIfam" id="TIGR00219">
    <property type="entry name" value="mreC"/>
    <property type="match status" value="1"/>
</dbReference>
<dbReference type="RefSeq" id="WP_117580586.1">
    <property type="nucleotide sequence ID" value="NZ_QUSL01000004.1"/>
</dbReference>
<gene>
    <name evidence="8" type="primary">mreC</name>
    <name evidence="8" type="ORF">DXB93_03825</name>
</gene>
<comment type="similarity">
    <text evidence="1 5">Belongs to the MreC family.</text>
</comment>
<dbReference type="InterPro" id="IPR042175">
    <property type="entry name" value="Cell/Rod_MreC_2"/>
</dbReference>